<evidence type="ECO:0000256" key="1">
    <source>
        <dbReference type="SAM" id="MobiDB-lite"/>
    </source>
</evidence>
<comment type="caution">
    <text evidence="2">The sequence shown here is derived from an EMBL/GenBank/DDBJ whole genome shotgun (WGS) entry which is preliminary data.</text>
</comment>
<name>A0ABW3MWS1_9MICO</name>
<evidence type="ECO:0000313" key="3">
    <source>
        <dbReference type="Proteomes" id="UP001597046"/>
    </source>
</evidence>
<sequence length="102" mass="11483">MNVTTFVTDRELAEQLQVSAWFVQQQCRAKRWPHLKVAGRYRFTDAHVTRISELLEVNPPAETSAPEAATPTEVADISWGRSTRSSAQRARAARTRADRTTA</sequence>
<accession>A0ABW3MWS1</accession>
<dbReference type="EMBL" id="JBHTKH010000007">
    <property type="protein sequence ID" value="MFD1055046.1"/>
    <property type="molecule type" value="Genomic_DNA"/>
</dbReference>
<dbReference type="Proteomes" id="UP001597046">
    <property type="component" value="Unassembled WGS sequence"/>
</dbReference>
<protein>
    <recommendedName>
        <fullName evidence="4">Helix-turn-helix domain-containing protein</fullName>
    </recommendedName>
</protein>
<proteinExistence type="predicted"/>
<dbReference type="RefSeq" id="WP_386052950.1">
    <property type="nucleotide sequence ID" value="NZ_JBHTKH010000007.1"/>
</dbReference>
<keyword evidence="3" id="KW-1185">Reference proteome</keyword>
<evidence type="ECO:0000313" key="2">
    <source>
        <dbReference type="EMBL" id="MFD1055046.1"/>
    </source>
</evidence>
<reference evidence="3" key="1">
    <citation type="journal article" date="2019" name="Int. J. Syst. Evol. Microbiol.">
        <title>The Global Catalogue of Microorganisms (GCM) 10K type strain sequencing project: providing services to taxonomists for standard genome sequencing and annotation.</title>
        <authorList>
            <consortium name="The Broad Institute Genomics Platform"/>
            <consortium name="The Broad Institute Genome Sequencing Center for Infectious Disease"/>
            <person name="Wu L."/>
            <person name="Ma J."/>
        </authorList>
    </citation>
    <scope>NUCLEOTIDE SEQUENCE [LARGE SCALE GENOMIC DNA]</scope>
    <source>
        <strain evidence="3">CCUG 57508</strain>
    </source>
</reference>
<evidence type="ECO:0008006" key="4">
    <source>
        <dbReference type="Google" id="ProtNLM"/>
    </source>
</evidence>
<organism evidence="2 3">
    <name type="scientific">Terrabacter terrigena</name>
    <dbReference type="NCBI Taxonomy" id="574718"/>
    <lineage>
        <taxon>Bacteria</taxon>
        <taxon>Bacillati</taxon>
        <taxon>Actinomycetota</taxon>
        <taxon>Actinomycetes</taxon>
        <taxon>Micrococcales</taxon>
        <taxon>Intrasporangiaceae</taxon>
        <taxon>Terrabacter</taxon>
    </lineage>
</organism>
<feature type="region of interest" description="Disordered" evidence="1">
    <location>
        <begin position="78"/>
        <end position="102"/>
    </location>
</feature>
<feature type="compositionally biased region" description="Low complexity" evidence="1">
    <location>
        <begin position="81"/>
        <end position="90"/>
    </location>
</feature>
<gene>
    <name evidence="2" type="ORF">ACFQ2V_12075</name>
</gene>